<dbReference type="EnsemblMetazoa" id="ISCW003554-RA">
    <property type="protein sequence ID" value="ISCW003554-PA"/>
    <property type="gene ID" value="ISCW003554"/>
</dbReference>
<feature type="region of interest" description="Disordered" evidence="1">
    <location>
        <begin position="221"/>
        <end position="257"/>
    </location>
</feature>
<accession>B7PE83</accession>
<evidence type="ECO:0000313" key="3">
    <source>
        <dbReference type="EnsemblMetazoa" id="ISCW003554-PA"/>
    </source>
</evidence>
<dbReference type="EMBL" id="ABJB010644922">
    <property type="status" value="NOT_ANNOTATED_CDS"/>
    <property type="molecule type" value="Genomic_DNA"/>
</dbReference>
<evidence type="ECO:0000313" key="4">
    <source>
        <dbReference type="Proteomes" id="UP000001555"/>
    </source>
</evidence>
<sequence>MFNLCVSYELRCLKGRRKSRFDSNGRGSRGKGGTRRSLSKKGGGKKRRGDLLSDLDRPGKVARIRNEQDLLATGDVETFQRLEQIQRMNRLLKNDPAMLFTQQDNYMTGASPVHVANPNYLAQAAPAQYLMEPLDTRSPTKRRSPLGGRSPVGARSPEGERSPVGARSPTGARSPFRKRSGERLARRVVHHEVFKGEFLPGDERLLLQPAVGREYIIPIQVEGRGEGSPSTSKTETEEGEESRSPKKKRSPKDSFNSLLSSAIQADVAIVN</sequence>
<feature type="compositionally biased region" description="Basic residues" evidence="1">
    <location>
        <begin position="28"/>
        <end position="48"/>
    </location>
</feature>
<dbReference type="OrthoDB" id="6511068at2759"/>
<dbReference type="VEuPathDB" id="VectorBase:ISCW003554"/>
<dbReference type="HOGENOM" id="CLU_1027728_0_0_1"/>
<dbReference type="PaxDb" id="6945-B7PE83"/>
<gene>
    <name evidence="2" type="ORF">IscW_ISCW003554</name>
</gene>
<reference evidence="2 4" key="1">
    <citation type="submission" date="2008-03" db="EMBL/GenBank/DDBJ databases">
        <title>Annotation of Ixodes scapularis.</title>
        <authorList>
            <consortium name="Ixodes scapularis Genome Project Consortium"/>
            <person name="Caler E."/>
            <person name="Hannick L.I."/>
            <person name="Bidwell S."/>
            <person name="Joardar V."/>
            <person name="Thiagarajan M."/>
            <person name="Amedeo P."/>
            <person name="Galinsky K.J."/>
            <person name="Schobel S."/>
            <person name="Inman J."/>
            <person name="Hostetler J."/>
            <person name="Miller J."/>
            <person name="Hammond M."/>
            <person name="Megy K."/>
            <person name="Lawson D."/>
            <person name="Kodira C."/>
            <person name="Sutton G."/>
            <person name="Meyer J."/>
            <person name="Hill C.A."/>
            <person name="Birren B."/>
            <person name="Nene V."/>
            <person name="Collins F."/>
            <person name="Alarcon-Chaidez F."/>
            <person name="Wikel S."/>
            <person name="Strausberg R."/>
        </authorList>
    </citation>
    <scope>NUCLEOTIDE SEQUENCE [LARGE SCALE GENOMIC DNA]</scope>
    <source>
        <strain evidence="4">Wikel</strain>
        <strain evidence="2">Wikel colony</strain>
    </source>
</reference>
<dbReference type="Proteomes" id="UP000001555">
    <property type="component" value="Unassembled WGS sequence"/>
</dbReference>
<evidence type="ECO:0000313" key="2">
    <source>
        <dbReference type="EMBL" id="EEC04905.1"/>
    </source>
</evidence>
<organism>
    <name type="scientific">Ixodes scapularis</name>
    <name type="common">Black-legged tick</name>
    <name type="synonym">Deer tick</name>
    <dbReference type="NCBI Taxonomy" id="6945"/>
    <lineage>
        <taxon>Eukaryota</taxon>
        <taxon>Metazoa</taxon>
        <taxon>Ecdysozoa</taxon>
        <taxon>Arthropoda</taxon>
        <taxon>Chelicerata</taxon>
        <taxon>Arachnida</taxon>
        <taxon>Acari</taxon>
        <taxon>Parasitiformes</taxon>
        <taxon>Ixodida</taxon>
        <taxon>Ixodoidea</taxon>
        <taxon>Ixodidae</taxon>
        <taxon>Ixodinae</taxon>
        <taxon>Ixodes</taxon>
    </lineage>
</organism>
<reference evidence="3" key="2">
    <citation type="submission" date="2020-05" db="UniProtKB">
        <authorList>
            <consortium name="EnsemblMetazoa"/>
        </authorList>
    </citation>
    <scope>IDENTIFICATION</scope>
    <source>
        <strain evidence="3">wikel</strain>
    </source>
</reference>
<dbReference type="VEuPathDB" id="VectorBase:ISCP_027061"/>
<protein>
    <submittedName>
        <fullName evidence="2 3">Uncharacterized protein</fullName>
    </submittedName>
</protein>
<proteinExistence type="predicted"/>
<evidence type="ECO:0000256" key="1">
    <source>
        <dbReference type="SAM" id="MobiDB-lite"/>
    </source>
</evidence>
<name>B7PE83_IXOSC</name>
<feature type="region of interest" description="Disordered" evidence="1">
    <location>
        <begin position="19"/>
        <end position="56"/>
    </location>
</feature>
<dbReference type="AlphaFoldDB" id="B7PE83"/>
<dbReference type="VEuPathDB" id="VectorBase:ISCI003554"/>
<keyword evidence="4" id="KW-1185">Reference proteome</keyword>
<dbReference type="InParanoid" id="B7PE83"/>
<dbReference type="EMBL" id="DS694148">
    <property type="protein sequence ID" value="EEC04905.1"/>
    <property type="molecule type" value="Genomic_DNA"/>
</dbReference>
<feature type="region of interest" description="Disordered" evidence="1">
    <location>
        <begin position="136"/>
        <end position="182"/>
    </location>
</feature>